<evidence type="ECO:0000313" key="2">
    <source>
        <dbReference type="EMBL" id="WTZ14168.1"/>
    </source>
</evidence>
<gene>
    <name evidence="2" type="ORF">OG699_43165</name>
</gene>
<feature type="transmembrane region" description="Helical" evidence="1">
    <location>
        <begin position="16"/>
        <end position="32"/>
    </location>
</feature>
<feature type="transmembrane region" description="Helical" evidence="1">
    <location>
        <begin position="38"/>
        <end position="59"/>
    </location>
</feature>
<keyword evidence="1" id="KW-0472">Membrane</keyword>
<reference evidence="2" key="1">
    <citation type="submission" date="2022-10" db="EMBL/GenBank/DDBJ databases">
        <title>The complete genomes of actinobacterial strains from the NBC collection.</title>
        <authorList>
            <person name="Joergensen T.S."/>
            <person name="Alvarez Arevalo M."/>
            <person name="Sterndorff E.B."/>
            <person name="Faurdal D."/>
            <person name="Vuksanovic O."/>
            <person name="Mourched A.-S."/>
            <person name="Charusanti P."/>
            <person name="Shaw S."/>
            <person name="Blin K."/>
            <person name="Weber T."/>
        </authorList>
    </citation>
    <scope>NUCLEOTIDE SEQUENCE</scope>
    <source>
        <strain evidence="2">NBC_01393</strain>
    </source>
</reference>
<keyword evidence="1" id="KW-1133">Transmembrane helix</keyword>
<evidence type="ECO:0000256" key="1">
    <source>
        <dbReference type="SAM" id="Phobius"/>
    </source>
</evidence>
<feature type="transmembrane region" description="Helical" evidence="1">
    <location>
        <begin position="180"/>
        <end position="201"/>
    </location>
</feature>
<keyword evidence="1" id="KW-0812">Transmembrane</keyword>
<dbReference type="EMBL" id="CP109546">
    <property type="protein sequence ID" value="WTZ14168.1"/>
    <property type="molecule type" value="Genomic_DNA"/>
</dbReference>
<sequence length="249" mass="25824">MRELGTVPRPTATDRYARWAGLLVGLVAARLVGSNDGLGVGILYAIPVFGLCAVAGVLVGDALTPPPRGTVRTAGLAPRRIRDYVPPRMTLLLLAEAAVLVVLLAVAAVVASPDDMGRAGRSLTVTCPDGSTASTSPWPGLFYGLPILAALTVSTIACVWSLTRIARRPGDEQTRRDRSLAIVAAWGLLVSAPLLGAASTASGALMDIGCDGTVGRLANWALWPTALVALVTVPWCLFTVIAPKAGVRR</sequence>
<organism evidence="2">
    <name type="scientific">Streptomyces sp. NBC_01393</name>
    <dbReference type="NCBI Taxonomy" id="2903851"/>
    <lineage>
        <taxon>Bacteria</taxon>
        <taxon>Bacillati</taxon>
        <taxon>Actinomycetota</taxon>
        <taxon>Actinomycetes</taxon>
        <taxon>Kitasatosporales</taxon>
        <taxon>Streptomycetaceae</taxon>
        <taxon>Streptomyces</taxon>
    </lineage>
</organism>
<accession>A0AAU3I8G6</accession>
<feature type="transmembrane region" description="Helical" evidence="1">
    <location>
        <begin position="221"/>
        <end position="242"/>
    </location>
</feature>
<proteinExistence type="predicted"/>
<feature type="transmembrane region" description="Helical" evidence="1">
    <location>
        <begin position="89"/>
        <end position="111"/>
    </location>
</feature>
<feature type="transmembrane region" description="Helical" evidence="1">
    <location>
        <begin position="141"/>
        <end position="160"/>
    </location>
</feature>
<name>A0AAU3I8G6_9ACTN</name>
<dbReference type="AlphaFoldDB" id="A0AAU3I8G6"/>
<protein>
    <recommendedName>
        <fullName evidence="3">Integral membrane protein</fullName>
    </recommendedName>
</protein>
<evidence type="ECO:0008006" key="3">
    <source>
        <dbReference type="Google" id="ProtNLM"/>
    </source>
</evidence>